<feature type="domain" description="Phasin" evidence="2">
    <location>
        <begin position="122"/>
        <end position="220"/>
    </location>
</feature>
<dbReference type="RefSeq" id="WP_187479145.1">
    <property type="nucleotide sequence ID" value="NZ_CP060697.1"/>
</dbReference>
<name>A0A7G9L0P1_9SPHN</name>
<accession>A0A7G9L0P1</accession>
<dbReference type="Proteomes" id="UP000515861">
    <property type="component" value="Chromosome"/>
</dbReference>
<reference evidence="3 4" key="1">
    <citation type="submission" date="2020-08" db="EMBL/GenBank/DDBJ databases">
        <title>Sphingomonas sp. sand1-3 16S ribosomal RNA gene Genome sequencing and assembly.</title>
        <authorList>
            <person name="Kang M."/>
        </authorList>
    </citation>
    <scope>NUCLEOTIDE SEQUENCE [LARGE SCALE GENOMIC DNA]</scope>
    <source>
        <strain evidence="4">sand1-3</strain>
    </source>
</reference>
<protein>
    <submittedName>
        <fullName evidence="3">Phasin family protein</fullName>
    </submittedName>
</protein>
<dbReference type="AlphaFoldDB" id="A0A7G9L0P1"/>
<evidence type="ECO:0000313" key="3">
    <source>
        <dbReference type="EMBL" id="QNM82190.1"/>
    </source>
</evidence>
<dbReference type="Pfam" id="PF09361">
    <property type="entry name" value="Phasin_2"/>
    <property type="match status" value="1"/>
</dbReference>
<dbReference type="InterPro" id="IPR018968">
    <property type="entry name" value="Phasin"/>
</dbReference>
<dbReference type="EMBL" id="CP060697">
    <property type="protein sequence ID" value="QNM82190.1"/>
    <property type="molecule type" value="Genomic_DNA"/>
</dbReference>
<evidence type="ECO:0000313" key="4">
    <source>
        <dbReference type="Proteomes" id="UP000515861"/>
    </source>
</evidence>
<proteinExistence type="predicted"/>
<keyword evidence="4" id="KW-1185">Reference proteome</keyword>
<feature type="compositionally biased region" description="Basic residues" evidence="1">
    <location>
        <begin position="41"/>
        <end position="57"/>
    </location>
</feature>
<dbReference type="InterPro" id="IPR010127">
    <property type="entry name" value="Phasin_subfam-1"/>
</dbReference>
<gene>
    <name evidence="3" type="ORF">H8M03_09170</name>
</gene>
<sequence length="233" mass="24628">MVAEATTPAEAVTDAVEATTTAATKQVAAVAAVAKGASKAAKTRTTKARKTRRTATKRAKAKTVKTVRAAKVRAKQGIEDMTNDTVFTGFAGIPGANTFEKLFTDASGRGEDVVKRSRKAAEELADMYRGNIDAFVEASRIAATGVQSIGQTVAAKSRDSVEQTADTVRSFAEAKSPTELLQLQGDFARSAFDRMVQDSSTFAESMVKLAGEAFQPLSNRASANVERINEIAA</sequence>
<evidence type="ECO:0000256" key="1">
    <source>
        <dbReference type="SAM" id="MobiDB-lite"/>
    </source>
</evidence>
<dbReference type="NCBIfam" id="TIGR01841">
    <property type="entry name" value="phasin"/>
    <property type="match status" value="1"/>
</dbReference>
<evidence type="ECO:0000259" key="2">
    <source>
        <dbReference type="Pfam" id="PF09361"/>
    </source>
</evidence>
<dbReference type="KEGG" id="ssau:H8M03_09170"/>
<feature type="region of interest" description="Disordered" evidence="1">
    <location>
        <begin position="38"/>
        <end position="57"/>
    </location>
</feature>
<organism evidence="3 4">
    <name type="scientific">Sphingomonas sabuli</name>
    <dbReference type="NCBI Taxonomy" id="2764186"/>
    <lineage>
        <taxon>Bacteria</taxon>
        <taxon>Pseudomonadati</taxon>
        <taxon>Pseudomonadota</taxon>
        <taxon>Alphaproteobacteria</taxon>
        <taxon>Sphingomonadales</taxon>
        <taxon>Sphingomonadaceae</taxon>
        <taxon>Sphingomonas</taxon>
    </lineage>
</organism>